<dbReference type="Gene3D" id="3.10.110.10">
    <property type="entry name" value="Ubiquitin Conjugating Enzyme"/>
    <property type="match status" value="1"/>
</dbReference>
<dbReference type="EMBL" id="MCFL01000021">
    <property type="protein sequence ID" value="ORZ35638.1"/>
    <property type="molecule type" value="Genomic_DNA"/>
</dbReference>
<keyword evidence="3" id="KW-0812">Transmembrane</keyword>
<keyword evidence="3" id="KW-0472">Membrane</keyword>
<reference evidence="5 6" key="1">
    <citation type="submission" date="2016-07" db="EMBL/GenBank/DDBJ databases">
        <title>Pervasive Adenine N6-methylation of Active Genes in Fungi.</title>
        <authorList>
            <consortium name="DOE Joint Genome Institute"/>
            <person name="Mondo S.J."/>
            <person name="Dannebaum R.O."/>
            <person name="Kuo R.C."/>
            <person name="Labutti K."/>
            <person name="Haridas S."/>
            <person name="Kuo A."/>
            <person name="Salamov A."/>
            <person name="Ahrendt S.R."/>
            <person name="Lipzen A."/>
            <person name="Sullivan W."/>
            <person name="Andreopoulos W.B."/>
            <person name="Clum A."/>
            <person name="Lindquist E."/>
            <person name="Daum C."/>
            <person name="Ramamoorthy G.K."/>
            <person name="Gryganskyi A."/>
            <person name="Culley D."/>
            <person name="Magnuson J.K."/>
            <person name="James T.Y."/>
            <person name="O'Malley M.A."/>
            <person name="Stajich J.E."/>
            <person name="Spatafora J.W."/>
            <person name="Visel A."/>
            <person name="Grigoriev I.V."/>
        </authorList>
    </citation>
    <scope>NUCLEOTIDE SEQUENCE [LARGE SCALE GENOMIC DNA]</scope>
    <source>
        <strain evidence="5 6">PL171</strain>
    </source>
</reference>
<keyword evidence="6" id="KW-1185">Reference proteome</keyword>
<dbReference type="Pfam" id="PF00179">
    <property type="entry name" value="UQ_con"/>
    <property type="match status" value="1"/>
</dbReference>
<name>A0A1Y2HM14_9FUNG</name>
<evidence type="ECO:0000256" key="1">
    <source>
        <dbReference type="ARBA" id="ARBA00022786"/>
    </source>
</evidence>
<dbReference type="PROSITE" id="PS50127">
    <property type="entry name" value="UBC_2"/>
    <property type="match status" value="1"/>
</dbReference>
<dbReference type="PANTHER" id="PTHR24067">
    <property type="entry name" value="UBIQUITIN-CONJUGATING ENZYME E2"/>
    <property type="match status" value="1"/>
</dbReference>
<dbReference type="Proteomes" id="UP000193411">
    <property type="component" value="Unassembled WGS sequence"/>
</dbReference>
<dbReference type="InterPro" id="IPR016135">
    <property type="entry name" value="UBQ-conjugating_enzyme/RWD"/>
</dbReference>
<accession>A0A1Y2HM14</accession>
<evidence type="ECO:0000256" key="3">
    <source>
        <dbReference type="SAM" id="Phobius"/>
    </source>
</evidence>
<evidence type="ECO:0000313" key="6">
    <source>
        <dbReference type="Proteomes" id="UP000193411"/>
    </source>
</evidence>
<feature type="compositionally biased region" description="Low complexity" evidence="2">
    <location>
        <begin position="247"/>
        <end position="256"/>
    </location>
</feature>
<protein>
    <submittedName>
        <fullName evidence="5">Ubiquitin-conjugating enzyme/RWD-like protein</fullName>
    </submittedName>
</protein>
<feature type="compositionally biased region" description="Low complexity" evidence="2">
    <location>
        <begin position="266"/>
        <end position="279"/>
    </location>
</feature>
<keyword evidence="3" id="KW-1133">Transmembrane helix</keyword>
<dbReference type="STRING" id="765915.A0A1Y2HM14"/>
<dbReference type="FunFam" id="3.10.110.10:FF:000086">
    <property type="entry name" value="Ubiquitin-conjugating enzyme E2 J1"/>
    <property type="match status" value="1"/>
</dbReference>
<proteinExistence type="predicted"/>
<dbReference type="InterPro" id="IPR050113">
    <property type="entry name" value="Ub_conjugating_enzyme"/>
</dbReference>
<dbReference type="SMART" id="SM00212">
    <property type="entry name" value="UBCc"/>
    <property type="match status" value="1"/>
</dbReference>
<dbReference type="SUPFAM" id="SSF54495">
    <property type="entry name" value="UBC-like"/>
    <property type="match status" value="1"/>
</dbReference>
<sequence>MTAPTAKTPNIRRVLKEIQELEADSSDRYAITIPFEDDIFQLHFTIRGPSGTPYEAGVYHGRLVLPPQYPFKPPEIYFLTPNGRFETKTKICLSISSFHEETWNPSWGLRTMLLGIASFMAFESEGAIGSVRWTDDERRNLAKVSHTWTCSECGQANEAILPVCGELRPLSDKDKGEPGLEFVYERDREKQQVQPRAGEADSGLGDVRDGESGTSASEAEDRDAENRPPSARAAIEAPGSAPPNRIPSPSSSHQPPSSSPAPSARPPGSAAPTTAASQAHAHEQSQAKLDVMIVAVLFVIIAILLRKIL</sequence>
<evidence type="ECO:0000259" key="4">
    <source>
        <dbReference type="PROSITE" id="PS50127"/>
    </source>
</evidence>
<organism evidence="5 6">
    <name type="scientific">Catenaria anguillulae PL171</name>
    <dbReference type="NCBI Taxonomy" id="765915"/>
    <lineage>
        <taxon>Eukaryota</taxon>
        <taxon>Fungi</taxon>
        <taxon>Fungi incertae sedis</taxon>
        <taxon>Blastocladiomycota</taxon>
        <taxon>Blastocladiomycetes</taxon>
        <taxon>Blastocladiales</taxon>
        <taxon>Catenariaceae</taxon>
        <taxon>Catenaria</taxon>
    </lineage>
</organism>
<evidence type="ECO:0000313" key="5">
    <source>
        <dbReference type="EMBL" id="ORZ35638.1"/>
    </source>
</evidence>
<dbReference type="AlphaFoldDB" id="A0A1Y2HM14"/>
<dbReference type="OrthoDB" id="1158011at2759"/>
<feature type="transmembrane region" description="Helical" evidence="3">
    <location>
        <begin position="287"/>
        <end position="305"/>
    </location>
</feature>
<comment type="caution">
    <text evidence="5">The sequence shown here is derived from an EMBL/GenBank/DDBJ whole genome shotgun (WGS) entry which is preliminary data.</text>
</comment>
<keyword evidence="1" id="KW-0833">Ubl conjugation pathway</keyword>
<feature type="region of interest" description="Disordered" evidence="2">
    <location>
        <begin position="184"/>
        <end position="281"/>
    </location>
</feature>
<gene>
    <name evidence="5" type="ORF">BCR44DRAFT_121159</name>
</gene>
<dbReference type="InterPro" id="IPR000608">
    <property type="entry name" value="UBC"/>
</dbReference>
<evidence type="ECO:0000256" key="2">
    <source>
        <dbReference type="SAM" id="MobiDB-lite"/>
    </source>
</evidence>
<dbReference type="CDD" id="cd23799">
    <property type="entry name" value="UBCc_UBE2J"/>
    <property type="match status" value="1"/>
</dbReference>
<feature type="domain" description="UBC core" evidence="4">
    <location>
        <begin position="9"/>
        <end position="159"/>
    </location>
</feature>